<dbReference type="Gene3D" id="1.10.700.10">
    <property type="entry name" value="Dioxygenase LigAB, LigA subunit"/>
    <property type="match status" value="1"/>
</dbReference>
<keyword evidence="2" id="KW-1185">Reference proteome</keyword>
<sequence>MPKLIDFMYKLGADAEFADSYYDAPEKVMKAAGLSEEERALVLAKNVAALEQMTGMNAKANPDKTIKSYAQK</sequence>
<proteinExistence type="predicted"/>
<dbReference type="Proteomes" id="UP001597380">
    <property type="component" value="Unassembled WGS sequence"/>
</dbReference>
<evidence type="ECO:0000313" key="2">
    <source>
        <dbReference type="Proteomes" id="UP001597380"/>
    </source>
</evidence>
<reference evidence="2" key="1">
    <citation type="journal article" date="2019" name="Int. J. Syst. Evol. Microbiol.">
        <title>The Global Catalogue of Microorganisms (GCM) 10K type strain sequencing project: providing services to taxonomists for standard genome sequencing and annotation.</title>
        <authorList>
            <consortium name="The Broad Institute Genomics Platform"/>
            <consortium name="The Broad Institute Genome Sequencing Center for Infectious Disease"/>
            <person name="Wu L."/>
            <person name="Ma J."/>
        </authorList>
    </citation>
    <scope>NUCLEOTIDE SEQUENCE [LARGE SCALE GENOMIC DNA]</scope>
    <source>
        <strain evidence="2">CGMCC 1.10992</strain>
    </source>
</reference>
<gene>
    <name evidence="1" type="ORF">ACFSJ3_06400</name>
</gene>
<evidence type="ECO:0008006" key="3">
    <source>
        <dbReference type="Google" id="ProtNLM"/>
    </source>
</evidence>
<name>A0ABW4XKM0_9GAMM</name>
<evidence type="ECO:0000313" key="1">
    <source>
        <dbReference type="EMBL" id="MFD2095613.1"/>
    </source>
</evidence>
<protein>
    <recommendedName>
        <fullName evidence="3">Extradiol ring-cleavage dioxygenase LigAB LigA subunit domain-containing protein</fullName>
    </recommendedName>
</protein>
<accession>A0ABW4XKM0</accession>
<dbReference type="InterPro" id="IPR036622">
    <property type="entry name" value="LigA_sf"/>
</dbReference>
<dbReference type="RefSeq" id="WP_345340315.1">
    <property type="nucleotide sequence ID" value="NZ_BAABLI010000014.1"/>
</dbReference>
<comment type="caution">
    <text evidence="1">The sequence shown here is derived from an EMBL/GenBank/DDBJ whole genome shotgun (WGS) entry which is preliminary data.</text>
</comment>
<organism evidence="1 2">
    <name type="scientific">Corallincola platygyrae</name>
    <dbReference type="NCBI Taxonomy" id="1193278"/>
    <lineage>
        <taxon>Bacteria</taxon>
        <taxon>Pseudomonadati</taxon>
        <taxon>Pseudomonadota</taxon>
        <taxon>Gammaproteobacteria</taxon>
        <taxon>Alteromonadales</taxon>
        <taxon>Psychromonadaceae</taxon>
        <taxon>Corallincola</taxon>
    </lineage>
</organism>
<dbReference type="EMBL" id="JBHUHT010000009">
    <property type="protein sequence ID" value="MFD2095613.1"/>
    <property type="molecule type" value="Genomic_DNA"/>
</dbReference>